<feature type="domain" description="D-isomer specific 2-hydroxyacid dehydrogenase NAD-binding" evidence="6">
    <location>
        <begin position="109"/>
        <end position="287"/>
    </location>
</feature>
<organism evidence="7 8">
    <name type="scientific">Litorilinea aerophila</name>
    <dbReference type="NCBI Taxonomy" id="1204385"/>
    <lineage>
        <taxon>Bacteria</taxon>
        <taxon>Bacillati</taxon>
        <taxon>Chloroflexota</taxon>
        <taxon>Caldilineae</taxon>
        <taxon>Caldilineales</taxon>
        <taxon>Caldilineaceae</taxon>
        <taxon>Litorilinea</taxon>
    </lineage>
</organism>
<dbReference type="InterPro" id="IPR006140">
    <property type="entry name" value="D-isomer_DH_NAD-bd"/>
</dbReference>
<keyword evidence="3" id="KW-0520">NAD</keyword>
<evidence type="ECO:0000259" key="6">
    <source>
        <dbReference type="Pfam" id="PF02826"/>
    </source>
</evidence>
<dbReference type="EMBL" id="VIGC01000010">
    <property type="protein sequence ID" value="TQE95985.1"/>
    <property type="molecule type" value="Genomic_DNA"/>
</dbReference>
<dbReference type="PANTHER" id="PTHR42789:SF1">
    <property type="entry name" value="D-ISOMER SPECIFIC 2-HYDROXYACID DEHYDROGENASE FAMILY PROTEIN (AFU_ORTHOLOGUE AFUA_6G10090)"/>
    <property type="match status" value="1"/>
</dbReference>
<dbReference type="InterPro" id="IPR006139">
    <property type="entry name" value="D-isomer_2_OHA_DH_cat_dom"/>
</dbReference>
<proteinExistence type="inferred from homology"/>
<dbReference type="GO" id="GO:0051287">
    <property type="term" value="F:NAD binding"/>
    <property type="evidence" value="ECO:0007669"/>
    <property type="project" value="InterPro"/>
</dbReference>
<evidence type="ECO:0000256" key="4">
    <source>
        <dbReference type="RuleBase" id="RU003719"/>
    </source>
</evidence>
<dbReference type="FunFam" id="3.40.50.720:FF:000203">
    <property type="entry name" value="D-3-phosphoglycerate dehydrogenase (SerA)"/>
    <property type="match status" value="1"/>
</dbReference>
<name>A0A540VGU3_9CHLR</name>
<gene>
    <name evidence="7" type="ORF">FKZ61_09600</name>
</gene>
<evidence type="ECO:0000256" key="3">
    <source>
        <dbReference type="ARBA" id="ARBA00023027"/>
    </source>
</evidence>
<accession>A0A540VGU3</accession>
<dbReference type="InterPro" id="IPR036291">
    <property type="entry name" value="NAD(P)-bd_dom_sf"/>
</dbReference>
<dbReference type="GO" id="GO:0016616">
    <property type="term" value="F:oxidoreductase activity, acting on the CH-OH group of donors, NAD or NADP as acceptor"/>
    <property type="evidence" value="ECO:0007669"/>
    <property type="project" value="InterPro"/>
</dbReference>
<evidence type="ECO:0000259" key="5">
    <source>
        <dbReference type="Pfam" id="PF00389"/>
    </source>
</evidence>
<evidence type="ECO:0000313" key="8">
    <source>
        <dbReference type="Proteomes" id="UP000317371"/>
    </source>
</evidence>
<dbReference type="InParanoid" id="A0A540VGU3"/>
<dbReference type="RefSeq" id="WP_141609902.1">
    <property type="nucleotide sequence ID" value="NZ_VIGC02000010.1"/>
</dbReference>
<dbReference type="SUPFAM" id="SSF51735">
    <property type="entry name" value="NAD(P)-binding Rossmann-fold domains"/>
    <property type="match status" value="1"/>
</dbReference>
<dbReference type="AlphaFoldDB" id="A0A540VGU3"/>
<comment type="caution">
    <text evidence="7">The sequence shown here is derived from an EMBL/GenBank/DDBJ whole genome shotgun (WGS) entry which is preliminary data.</text>
</comment>
<evidence type="ECO:0000256" key="1">
    <source>
        <dbReference type="ARBA" id="ARBA00005854"/>
    </source>
</evidence>
<protein>
    <submittedName>
        <fullName evidence="7">Hydroxyacid dehydrogenase</fullName>
    </submittedName>
</protein>
<dbReference type="CDD" id="cd12173">
    <property type="entry name" value="PGDH_4"/>
    <property type="match status" value="1"/>
</dbReference>
<dbReference type="Proteomes" id="UP000317371">
    <property type="component" value="Unassembled WGS sequence"/>
</dbReference>
<dbReference type="Pfam" id="PF00389">
    <property type="entry name" value="2-Hacid_dh"/>
    <property type="match status" value="1"/>
</dbReference>
<dbReference type="InterPro" id="IPR029753">
    <property type="entry name" value="D-isomer_DH_CS"/>
</dbReference>
<dbReference type="InterPro" id="IPR050857">
    <property type="entry name" value="D-2-hydroxyacid_DH"/>
</dbReference>
<keyword evidence="2 4" id="KW-0560">Oxidoreductase</keyword>
<evidence type="ECO:0000313" key="7">
    <source>
        <dbReference type="EMBL" id="TQE95985.1"/>
    </source>
</evidence>
<keyword evidence="8" id="KW-1185">Reference proteome</keyword>
<comment type="similarity">
    <text evidence="1 4">Belongs to the D-isomer specific 2-hydroxyacid dehydrogenase family.</text>
</comment>
<dbReference type="PANTHER" id="PTHR42789">
    <property type="entry name" value="D-ISOMER SPECIFIC 2-HYDROXYACID DEHYDROGENASE FAMILY PROTEIN (AFU_ORTHOLOGUE AFUA_6G10090)"/>
    <property type="match status" value="1"/>
</dbReference>
<dbReference type="PROSITE" id="PS00670">
    <property type="entry name" value="D_2_HYDROXYACID_DH_2"/>
    <property type="match status" value="1"/>
</dbReference>
<reference evidence="7 8" key="1">
    <citation type="submission" date="2019-06" db="EMBL/GenBank/DDBJ databases">
        <title>Genome sequence of Litorilinea aerophila BAA-2444.</title>
        <authorList>
            <person name="Maclea K.S."/>
            <person name="Maurais E.G."/>
            <person name="Iannazzi L.C."/>
        </authorList>
    </citation>
    <scope>NUCLEOTIDE SEQUENCE [LARGE SCALE GENOMIC DNA]</scope>
    <source>
        <strain evidence="7 8">ATCC BAA-2444</strain>
    </source>
</reference>
<dbReference type="OrthoDB" id="9792971at2"/>
<dbReference type="SUPFAM" id="SSF52283">
    <property type="entry name" value="Formate/glycerate dehydrogenase catalytic domain-like"/>
    <property type="match status" value="1"/>
</dbReference>
<feature type="domain" description="D-isomer specific 2-hydroxyacid dehydrogenase catalytic" evidence="5">
    <location>
        <begin position="41"/>
        <end position="319"/>
    </location>
</feature>
<sequence>MPITDLTHLWVEVPPYSDALKLLPDHVAVLFPAEPPASPFANAGPAQAILASSGLRYDRAVFEQLPNLRIITRTGIGVDNINLDDATVCGIVVCNTPDGPTESTAEHTVAMLLNLAKRIKQGNDNLAAGKFGPRSGPLIGVEVQGKTLGLVGLGRIGRRVAQICRHGFDMRVLATDPFVTPEQAAALGVTLADLETVLAEADFLSLHVPATPETYRLINRERLARMKDGAFLLNLARGPLVDPDALLEALESGKLAGAGLDVFDPEPPPVDSPLRNHPLIVATPHSASLTVEGRTRIETMAVERVIAFFRDGRAPDVVNPAVLESPTLRS</sequence>
<dbReference type="Pfam" id="PF02826">
    <property type="entry name" value="2-Hacid_dh_C"/>
    <property type="match status" value="1"/>
</dbReference>
<dbReference type="Gene3D" id="3.40.50.720">
    <property type="entry name" value="NAD(P)-binding Rossmann-like Domain"/>
    <property type="match status" value="2"/>
</dbReference>
<evidence type="ECO:0000256" key="2">
    <source>
        <dbReference type="ARBA" id="ARBA00023002"/>
    </source>
</evidence>
<dbReference type="PROSITE" id="PS00671">
    <property type="entry name" value="D_2_HYDROXYACID_DH_3"/>
    <property type="match status" value="1"/>
</dbReference>